<comment type="similarity">
    <text evidence="2">Belongs to the ubiquitin-activating E1 family.</text>
</comment>
<evidence type="ECO:0000256" key="2">
    <source>
        <dbReference type="PIRNR" id="PIRNR039133"/>
    </source>
</evidence>
<proteinExistence type="inferred from homology"/>
<keyword evidence="6" id="KW-1185">Reference proteome</keyword>
<dbReference type="Proteomes" id="UP001470230">
    <property type="component" value="Unassembled WGS sequence"/>
</dbReference>
<dbReference type="Gene3D" id="1.10.10.2660">
    <property type="entry name" value="Ubiquitin-activating enzyme E1, SCCH domain"/>
    <property type="match status" value="1"/>
</dbReference>
<keyword evidence="2" id="KW-0067">ATP-binding</keyword>
<sequence>MIPYLKPISASPKILIVGAGGIGCEIVKSLAITGYINMTILDFDTVSLSNLSRQFFYSEKDIGIEKAKALVSNAKLLYPNLNIVGLFMNVLGPDFSLPFVEKFDFVFCAVDNIAARRKVNQMCVLTQTMMIDCASSGKFAQSVPVVPYRSGCYDCSPGAEPSGPKITCTIRSTPENFEHCAAWAFHLFTSMFSADASKETSSNINNGDNNENTANQSKDIIVVDENESPFKVVFVDRIKELQGNTEMWKHRNPPSIVDIGAEPSQDPISRPRDVWSDEESVSVFKYAANELRQIKKSNPESVKSFDKDNSLHLAFTTAASNLQARAFSIEKRCSMFDAKGLVSVVEPALATTNSTISGIAIVQMERMLRYATSQHSGEENNADYKLIKSVWMAHDPNGPRLSPASLDKPNPKCPVCGVDLYIIKCDFKETNFGKIASSVGVTAPSIVRGQNIVYDADDDDGGSGGKTLAENGASDGDILIISDLDGDDTLITVIVREGTGFEIQKQRIVEKKKILSSSDSSSSYEDSDILEIRYNK</sequence>
<dbReference type="PROSITE" id="PS51257">
    <property type="entry name" value="PROKAR_LIPOPROTEIN"/>
    <property type="match status" value="1"/>
</dbReference>
<comment type="caution">
    <text evidence="5">The sequence shown here is derived from an EMBL/GenBank/DDBJ whole genome shotgun (WGS) entry which is preliminary data.</text>
</comment>
<keyword evidence="2" id="KW-0862">Zinc</keyword>
<dbReference type="InterPro" id="IPR035985">
    <property type="entry name" value="Ubiquitin-activating_enz"/>
</dbReference>
<evidence type="ECO:0000256" key="1">
    <source>
        <dbReference type="ARBA" id="ARBA00022598"/>
    </source>
</evidence>
<dbReference type="Pfam" id="PF00899">
    <property type="entry name" value="ThiF"/>
    <property type="match status" value="1"/>
</dbReference>
<organism evidence="5 6">
    <name type="scientific">Tritrichomonas musculus</name>
    <dbReference type="NCBI Taxonomy" id="1915356"/>
    <lineage>
        <taxon>Eukaryota</taxon>
        <taxon>Metamonada</taxon>
        <taxon>Parabasalia</taxon>
        <taxon>Tritrichomonadida</taxon>
        <taxon>Tritrichomonadidae</taxon>
        <taxon>Tritrichomonas</taxon>
    </lineage>
</organism>
<feature type="region of interest" description="Disordered" evidence="3">
    <location>
        <begin position="252"/>
        <end position="273"/>
    </location>
</feature>
<comment type="subunit">
    <text evidence="2">Heterodimer.</text>
</comment>
<dbReference type="PIRSF" id="PIRSF039133">
    <property type="entry name" value="SUMO_E1B"/>
    <property type="match status" value="1"/>
</dbReference>
<dbReference type="PANTHER" id="PTHR10953">
    <property type="entry name" value="UBIQUITIN-ACTIVATING ENZYME E1"/>
    <property type="match status" value="1"/>
</dbReference>
<dbReference type="InterPro" id="IPR045886">
    <property type="entry name" value="ThiF/MoeB/HesA"/>
</dbReference>
<dbReference type="InterPro" id="IPR000594">
    <property type="entry name" value="ThiF_NAD_FAD-bd"/>
</dbReference>
<dbReference type="InterPro" id="IPR030661">
    <property type="entry name" value="Uba2"/>
</dbReference>
<feature type="domain" description="THIF-type NAD/FAD binding fold" evidence="4">
    <location>
        <begin position="8"/>
        <end position="414"/>
    </location>
</feature>
<evidence type="ECO:0000313" key="5">
    <source>
        <dbReference type="EMBL" id="KAK8894962.1"/>
    </source>
</evidence>
<comment type="pathway">
    <text evidence="2">Protein modification; protein sumoylation.</text>
</comment>
<evidence type="ECO:0000259" key="4">
    <source>
        <dbReference type="Pfam" id="PF00899"/>
    </source>
</evidence>
<dbReference type="SUPFAM" id="SSF69572">
    <property type="entry name" value="Activating enzymes of the ubiquitin-like proteins"/>
    <property type="match status" value="1"/>
</dbReference>
<name>A0ABR2KWX4_9EUKA</name>
<keyword evidence="1" id="KW-0436">Ligase</keyword>
<dbReference type="PANTHER" id="PTHR10953:SF5">
    <property type="entry name" value="SUMO-ACTIVATING ENZYME SUBUNIT 2"/>
    <property type="match status" value="1"/>
</dbReference>
<protein>
    <recommendedName>
        <fullName evidence="2">SUMO-activating enzyme subunit</fullName>
    </recommendedName>
</protein>
<dbReference type="EMBL" id="JAPFFF010000003">
    <property type="protein sequence ID" value="KAK8894962.1"/>
    <property type="molecule type" value="Genomic_DNA"/>
</dbReference>
<accession>A0ABR2KWX4</accession>
<keyword evidence="2" id="KW-0479">Metal-binding</keyword>
<dbReference type="InterPro" id="IPR042063">
    <property type="entry name" value="Ubi_acti_E1_SCCH"/>
</dbReference>
<reference evidence="5 6" key="1">
    <citation type="submission" date="2024-04" db="EMBL/GenBank/DDBJ databases">
        <title>Tritrichomonas musculus Genome.</title>
        <authorList>
            <person name="Alves-Ferreira E."/>
            <person name="Grigg M."/>
            <person name="Lorenzi H."/>
            <person name="Galac M."/>
        </authorList>
    </citation>
    <scope>NUCLEOTIDE SEQUENCE [LARGE SCALE GENOMIC DNA]</scope>
    <source>
        <strain evidence="5 6">EAF2021</strain>
    </source>
</reference>
<evidence type="ECO:0000256" key="3">
    <source>
        <dbReference type="SAM" id="MobiDB-lite"/>
    </source>
</evidence>
<keyword evidence="2" id="KW-0547">Nucleotide-binding</keyword>
<gene>
    <name evidence="5" type="ORF">M9Y10_023404</name>
</gene>
<dbReference type="Gene3D" id="3.40.50.720">
    <property type="entry name" value="NAD(P)-binding Rossmann-like Domain"/>
    <property type="match status" value="1"/>
</dbReference>
<keyword evidence="2" id="KW-0833">Ubl conjugation pathway</keyword>
<evidence type="ECO:0000313" key="6">
    <source>
        <dbReference type="Proteomes" id="UP001470230"/>
    </source>
</evidence>